<dbReference type="EMBL" id="KZ308365">
    <property type="protein sequence ID" value="KAG8228282.1"/>
    <property type="molecule type" value="Genomic_DNA"/>
</dbReference>
<dbReference type="Proteomes" id="UP000792457">
    <property type="component" value="Unassembled WGS sequence"/>
</dbReference>
<reference evidence="1" key="1">
    <citation type="submission" date="2013-04" db="EMBL/GenBank/DDBJ databases">
        <authorList>
            <person name="Qu J."/>
            <person name="Murali S.C."/>
            <person name="Bandaranaike D."/>
            <person name="Bellair M."/>
            <person name="Blankenburg K."/>
            <person name="Chao H."/>
            <person name="Dinh H."/>
            <person name="Doddapaneni H."/>
            <person name="Downs B."/>
            <person name="Dugan-Rocha S."/>
            <person name="Elkadiri S."/>
            <person name="Gnanaolivu R.D."/>
            <person name="Hernandez B."/>
            <person name="Javaid M."/>
            <person name="Jayaseelan J.C."/>
            <person name="Lee S."/>
            <person name="Li M."/>
            <person name="Ming W."/>
            <person name="Munidasa M."/>
            <person name="Muniz J."/>
            <person name="Nguyen L."/>
            <person name="Ongeri F."/>
            <person name="Osuji N."/>
            <person name="Pu L.-L."/>
            <person name="Puazo M."/>
            <person name="Qu C."/>
            <person name="Quiroz J."/>
            <person name="Raj R."/>
            <person name="Weissenberger G."/>
            <person name="Xin Y."/>
            <person name="Zou X."/>
            <person name="Han Y."/>
            <person name="Richards S."/>
            <person name="Worley K."/>
            <person name="Muzny D."/>
            <person name="Gibbs R."/>
        </authorList>
    </citation>
    <scope>NUCLEOTIDE SEQUENCE</scope>
    <source>
        <strain evidence="1">Sampled in the wild</strain>
    </source>
</reference>
<comment type="caution">
    <text evidence="1">The sequence shown here is derived from an EMBL/GenBank/DDBJ whole genome shotgun (WGS) entry which is preliminary data.</text>
</comment>
<name>A0A8K0K5V4_LADFU</name>
<sequence>MTARSEKGYYYTKAWQDHLRRMANLDSLYPRIFYPEPAKYTHPDPLSYHLTRPRGVFSPSKVDDYKPSKPKRSVEKEPVAFNYAGQPIYTRGGLKDPLMEMLKSPVWTALALRSPWWHKYPQLKPFESPYTWLHTPFYLRDSYLSPVKRTYLWSHHPVRPFAHNKWWV</sequence>
<proteinExistence type="predicted"/>
<evidence type="ECO:0000313" key="2">
    <source>
        <dbReference type="Proteomes" id="UP000792457"/>
    </source>
</evidence>
<accession>A0A8K0K5V4</accession>
<dbReference type="AlphaFoldDB" id="A0A8K0K5V4"/>
<reference evidence="1" key="2">
    <citation type="submission" date="2017-10" db="EMBL/GenBank/DDBJ databases">
        <title>Ladona fulva Genome sequencing and assembly.</title>
        <authorList>
            <person name="Murali S."/>
            <person name="Richards S."/>
            <person name="Bandaranaike D."/>
            <person name="Bellair M."/>
            <person name="Blankenburg K."/>
            <person name="Chao H."/>
            <person name="Dinh H."/>
            <person name="Doddapaneni H."/>
            <person name="Dugan-Rocha S."/>
            <person name="Elkadiri S."/>
            <person name="Gnanaolivu R."/>
            <person name="Hernandez B."/>
            <person name="Skinner E."/>
            <person name="Javaid M."/>
            <person name="Lee S."/>
            <person name="Li M."/>
            <person name="Ming W."/>
            <person name="Munidasa M."/>
            <person name="Muniz J."/>
            <person name="Nguyen L."/>
            <person name="Hughes D."/>
            <person name="Osuji N."/>
            <person name="Pu L.-L."/>
            <person name="Puazo M."/>
            <person name="Qu C."/>
            <person name="Quiroz J."/>
            <person name="Raj R."/>
            <person name="Weissenberger G."/>
            <person name="Xin Y."/>
            <person name="Zou X."/>
            <person name="Han Y."/>
            <person name="Worley K."/>
            <person name="Muzny D."/>
            <person name="Gibbs R."/>
        </authorList>
    </citation>
    <scope>NUCLEOTIDE SEQUENCE</scope>
    <source>
        <strain evidence="1">Sampled in the wild</strain>
    </source>
</reference>
<keyword evidence="2" id="KW-1185">Reference proteome</keyword>
<evidence type="ECO:0008006" key="3">
    <source>
        <dbReference type="Google" id="ProtNLM"/>
    </source>
</evidence>
<protein>
    <recommendedName>
        <fullName evidence="3">Myofilin</fullName>
    </recommendedName>
</protein>
<dbReference type="OrthoDB" id="6328862at2759"/>
<evidence type="ECO:0000313" key="1">
    <source>
        <dbReference type="EMBL" id="KAG8228282.1"/>
    </source>
</evidence>
<gene>
    <name evidence="1" type="ORF">J437_LFUL006250</name>
</gene>
<organism evidence="1 2">
    <name type="scientific">Ladona fulva</name>
    <name type="common">Scarce chaser dragonfly</name>
    <name type="synonym">Libellula fulva</name>
    <dbReference type="NCBI Taxonomy" id="123851"/>
    <lineage>
        <taxon>Eukaryota</taxon>
        <taxon>Metazoa</taxon>
        <taxon>Ecdysozoa</taxon>
        <taxon>Arthropoda</taxon>
        <taxon>Hexapoda</taxon>
        <taxon>Insecta</taxon>
        <taxon>Pterygota</taxon>
        <taxon>Palaeoptera</taxon>
        <taxon>Odonata</taxon>
        <taxon>Epiprocta</taxon>
        <taxon>Anisoptera</taxon>
        <taxon>Libelluloidea</taxon>
        <taxon>Libellulidae</taxon>
        <taxon>Ladona</taxon>
    </lineage>
</organism>